<protein>
    <submittedName>
        <fullName evidence="3">Uncharacterized protein</fullName>
    </submittedName>
</protein>
<feature type="region of interest" description="Disordered" evidence="1">
    <location>
        <begin position="337"/>
        <end position="359"/>
    </location>
</feature>
<dbReference type="AlphaFoldDB" id="C1EAC5"/>
<evidence type="ECO:0000313" key="4">
    <source>
        <dbReference type="Proteomes" id="UP000002009"/>
    </source>
</evidence>
<feature type="region of interest" description="Disordered" evidence="1">
    <location>
        <begin position="96"/>
        <end position="148"/>
    </location>
</feature>
<dbReference type="OrthoDB" id="10479931at2759"/>
<keyword evidence="4" id="KW-1185">Reference proteome</keyword>
<dbReference type="GeneID" id="8244868"/>
<keyword evidence="2" id="KW-1133">Transmembrane helix</keyword>
<keyword evidence="2" id="KW-0472">Membrane</keyword>
<evidence type="ECO:0000256" key="2">
    <source>
        <dbReference type="SAM" id="Phobius"/>
    </source>
</evidence>
<dbReference type="InParanoid" id="C1EAC5"/>
<organism evidence="3 4">
    <name type="scientific">Micromonas commoda (strain RCC299 / NOUM17 / CCMP2709)</name>
    <name type="common">Picoplanktonic green alga</name>
    <dbReference type="NCBI Taxonomy" id="296587"/>
    <lineage>
        <taxon>Eukaryota</taxon>
        <taxon>Viridiplantae</taxon>
        <taxon>Chlorophyta</taxon>
        <taxon>Mamiellophyceae</taxon>
        <taxon>Mamiellales</taxon>
        <taxon>Mamiellaceae</taxon>
        <taxon>Micromonas</taxon>
    </lineage>
</organism>
<dbReference type="KEGG" id="mis:MICPUN_60024"/>
<evidence type="ECO:0000256" key="1">
    <source>
        <dbReference type="SAM" id="MobiDB-lite"/>
    </source>
</evidence>
<accession>C1EAC5</accession>
<proteinExistence type="predicted"/>
<sequence length="406" mass="44225">MADSLVDLGIQDALRYVNVDIIPSIVTVARDVMMILVTSLTCIFFAYTLAKTETLAAAVWTLAKCGTALGAFQLVWSHFVDPFILSKTSKLAESGRGSSVFDRSRRREDPLAHKRAARRASTKTGGLATVGSPRGGDPRARSDSPSVRENVHVVPYVASGLASASSPVAPRGLSLDELRDGTTVCIELRGAGSGSSDGWSEGFLCVHPYRTYETAGMMGALNWGGHQMTVTPRAQVEAMCADASDSADHEKETARFLFRVHLFGTGCDVTLRSESTGTLVTTFLQGVRFDRRRVVAWHKQRSSKLLTAASAMFTPPEGGALEEWALHPVRRTPDGLVSDDFSGNLEENESPNGQTTATPEFALCRPRDGTFWAYNAYGDEMMAFTRDLAEASLFRVHRAFTDKKWD</sequence>
<feature type="compositionally biased region" description="Basic and acidic residues" evidence="1">
    <location>
        <begin position="102"/>
        <end position="112"/>
    </location>
</feature>
<name>C1EAC5_MICCC</name>
<gene>
    <name evidence="3" type="ORF">MICPUN_60024</name>
</gene>
<dbReference type="RefSeq" id="XP_002503923.1">
    <property type="nucleotide sequence ID" value="XM_002503877.1"/>
</dbReference>
<keyword evidence="2" id="KW-0812">Transmembrane</keyword>
<dbReference type="Proteomes" id="UP000002009">
    <property type="component" value="Chromosome 7"/>
</dbReference>
<dbReference type="EMBL" id="CP001328">
    <property type="protein sequence ID" value="ACO65181.1"/>
    <property type="molecule type" value="Genomic_DNA"/>
</dbReference>
<reference evidence="3 4" key="1">
    <citation type="journal article" date="2009" name="Science">
        <title>Green evolution and dynamic adaptations revealed by genomes of the marine picoeukaryotes Micromonas.</title>
        <authorList>
            <person name="Worden A.Z."/>
            <person name="Lee J.H."/>
            <person name="Mock T."/>
            <person name="Rouze P."/>
            <person name="Simmons M.P."/>
            <person name="Aerts A.L."/>
            <person name="Allen A.E."/>
            <person name="Cuvelier M.L."/>
            <person name="Derelle E."/>
            <person name="Everett M.V."/>
            <person name="Foulon E."/>
            <person name="Grimwood J."/>
            <person name="Gundlach H."/>
            <person name="Henrissat B."/>
            <person name="Napoli C."/>
            <person name="McDonald S.M."/>
            <person name="Parker M.S."/>
            <person name="Rombauts S."/>
            <person name="Salamov A."/>
            <person name="Von Dassow P."/>
            <person name="Badger J.H."/>
            <person name="Coutinho P.M."/>
            <person name="Demir E."/>
            <person name="Dubchak I."/>
            <person name="Gentemann C."/>
            <person name="Eikrem W."/>
            <person name="Gready J.E."/>
            <person name="John U."/>
            <person name="Lanier W."/>
            <person name="Lindquist E.A."/>
            <person name="Lucas S."/>
            <person name="Mayer K.F."/>
            <person name="Moreau H."/>
            <person name="Not F."/>
            <person name="Otillar R."/>
            <person name="Panaud O."/>
            <person name="Pangilinan J."/>
            <person name="Paulsen I."/>
            <person name="Piegu B."/>
            <person name="Poliakov A."/>
            <person name="Robbens S."/>
            <person name="Schmutz J."/>
            <person name="Toulza E."/>
            <person name="Wyss T."/>
            <person name="Zelensky A."/>
            <person name="Zhou K."/>
            <person name="Armbrust E.V."/>
            <person name="Bhattacharya D."/>
            <person name="Goodenough U.W."/>
            <person name="Van de Peer Y."/>
            <person name="Grigoriev I.V."/>
        </authorList>
    </citation>
    <scope>NUCLEOTIDE SEQUENCE [LARGE SCALE GENOMIC DNA]</scope>
    <source>
        <strain evidence="4">RCC299 / NOUM17</strain>
    </source>
</reference>
<feature type="transmembrane region" description="Helical" evidence="2">
    <location>
        <begin position="57"/>
        <end position="76"/>
    </location>
</feature>
<evidence type="ECO:0000313" key="3">
    <source>
        <dbReference type="EMBL" id="ACO65181.1"/>
    </source>
</evidence>
<dbReference type="OMA" id="FWAYNAY"/>
<feature type="transmembrane region" description="Helical" evidence="2">
    <location>
        <begin position="32"/>
        <end position="50"/>
    </location>
</feature>